<sequence>MRRSAIAYKIWKYFMSPEAHSTVVAIAKNEGRYIAEWIAYNFAIGFDRIIVFSNDSTDETDRIVSRIRARDRRVLLIPWPSLPETSPQVSAYRHALRIVDTPWIACLDIDEFLVPFADGSVGGFLKRIPDDVSSVHINWRNFGSGGRISADYDFVTKTFFHCADPHWENHHHFKTFARTKLATDAHIHTIWVANGRQVLSDFNEFEMYNRGMSDRIAHDGIQINHYQSKTFEEFRQRMLRGDANYASDHPRDHSRERFALLDRNEATDMTIAMFEARFDAEYKRLIL</sequence>
<dbReference type="CDD" id="cd00761">
    <property type="entry name" value="Glyco_tranf_GTA_type"/>
    <property type="match status" value="1"/>
</dbReference>
<proteinExistence type="predicted"/>
<keyword evidence="2" id="KW-0812">Transmembrane</keyword>
<reference evidence="5" key="2">
    <citation type="submission" date="2015-01" db="EMBL/GenBank/DDBJ databases">
        <title>Complete genome sequence of Methylobacterium aquaticum strain 22A.</title>
        <authorList>
            <person name="Tani A."/>
            <person name="Ogura Y."/>
            <person name="Hayashi T."/>
        </authorList>
    </citation>
    <scope>NUCLEOTIDE SEQUENCE [LARGE SCALE GENOMIC DNA]</scope>
    <source>
        <strain evidence="5">MA-22A</strain>
    </source>
</reference>
<dbReference type="Proteomes" id="UP000061432">
    <property type="component" value="Chromosome"/>
</dbReference>
<dbReference type="GO" id="GO:0016757">
    <property type="term" value="F:glycosyltransferase activity"/>
    <property type="evidence" value="ECO:0007669"/>
    <property type="project" value="TreeGrafter"/>
</dbReference>
<dbReference type="PANTHER" id="PTHR21461">
    <property type="entry name" value="GLYCOSYLTRANSFERASE FAMILY 92 PROTEIN"/>
    <property type="match status" value="1"/>
</dbReference>
<evidence type="ECO:0000256" key="1">
    <source>
        <dbReference type="ARBA" id="ARBA00004167"/>
    </source>
</evidence>
<dbReference type="SUPFAM" id="SSF53448">
    <property type="entry name" value="Nucleotide-diphospho-sugar transferases"/>
    <property type="match status" value="1"/>
</dbReference>
<keyword evidence="3" id="KW-1133">Transmembrane helix</keyword>
<gene>
    <name evidence="4" type="primary">wcaA</name>
    <name evidence="4" type="ORF">Maq22A_c20995</name>
</gene>
<keyword evidence="3" id="KW-0472">Membrane</keyword>
<protein>
    <submittedName>
        <fullName evidence="4">Glycosyltransferases</fullName>
    </submittedName>
</protein>
<evidence type="ECO:0000313" key="5">
    <source>
        <dbReference type="Proteomes" id="UP000061432"/>
    </source>
</evidence>
<dbReference type="InterPro" id="IPR029044">
    <property type="entry name" value="Nucleotide-diphossugar_trans"/>
</dbReference>
<reference evidence="4 5" key="1">
    <citation type="journal article" date="2015" name="Genome Announc.">
        <title>Complete Genome Sequence of Methylobacterium aquaticum Strain 22A, Isolated from Racomitrium japonicum Moss.</title>
        <authorList>
            <person name="Tani A."/>
            <person name="Ogura Y."/>
            <person name="Hayashi T."/>
            <person name="Kimbara K."/>
        </authorList>
    </citation>
    <scope>NUCLEOTIDE SEQUENCE [LARGE SCALE GENOMIC DNA]</scope>
    <source>
        <strain evidence="4 5">MA-22A</strain>
    </source>
</reference>
<dbReference type="GO" id="GO:0005737">
    <property type="term" value="C:cytoplasm"/>
    <property type="evidence" value="ECO:0007669"/>
    <property type="project" value="TreeGrafter"/>
</dbReference>
<comment type="subcellular location">
    <subcellularLocation>
        <location evidence="1">Membrane</location>
        <topology evidence="1">Single-pass membrane protein</topology>
    </subcellularLocation>
</comment>
<dbReference type="AlphaFoldDB" id="A0A0C6FPN3"/>
<name>A0A0C6FPN3_9HYPH</name>
<dbReference type="OrthoDB" id="1997677at2"/>
<evidence type="ECO:0000256" key="2">
    <source>
        <dbReference type="ARBA" id="ARBA00022692"/>
    </source>
</evidence>
<dbReference type="Pfam" id="PF13704">
    <property type="entry name" value="Glyco_tranf_2_4"/>
    <property type="match status" value="1"/>
</dbReference>
<accession>A0A0C6FPN3</accession>
<dbReference type="RefSeq" id="WP_060848222.1">
    <property type="nucleotide sequence ID" value="NZ_AP014704.1"/>
</dbReference>
<organism evidence="4 5">
    <name type="scientific">Methylobacterium aquaticum</name>
    <dbReference type="NCBI Taxonomy" id="270351"/>
    <lineage>
        <taxon>Bacteria</taxon>
        <taxon>Pseudomonadati</taxon>
        <taxon>Pseudomonadota</taxon>
        <taxon>Alphaproteobacteria</taxon>
        <taxon>Hyphomicrobiales</taxon>
        <taxon>Methylobacteriaceae</taxon>
        <taxon>Methylobacterium</taxon>
    </lineage>
</organism>
<dbReference type="Gene3D" id="3.90.550.10">
    <property type="entry name" value="Spore Coat Polysaccharide Biosynthesis Protein SpsA, Chain A"/>
    <property type="match status" value="1"/>
</dbReference>
<evidence type="ECO:0000313" key="4">
    <source>
        <dbReference type="EMBL" id="BAQ47234.1"/>
    </source>
</evidence>
<dbReference type="GO" id="GO:0016020">
    <property type="term" value="C:membrane"/>
    <property type="evidence" value="ECO:0007669"/>
    <property type="project" value="UniProtKB-SubCell"/>
</dbReference>
<dbReference type="KEGG" id="maqu:Maq22A_c20995"/>
<keyword evidence="4" id="KW-0808">Transferase</keyword>
<dbReference type="PANTHER" id="PTHR21461:SF69">
    <property type="entry name" value="GLYCOSYLTRANSFERASE FAMILY 92 PROTEIN"/>
    <property type="match status" value="1"/>
</dbReference>
<evidence type="ECO:0000256" key="3">
    <source>
        <dbReference type="ARBA" id="ARBA00022989"/>
    </source>
</evidence>
<dbReference type="STRING" id="270351.Maq22A_c20995"/>
<dbReference type="EMBL" id="AP014704">
    <property type="protein sequence ID" value="BAQ47234.1"/>
    <property type="molecule type" value="Genomic_DNA"/>
</dbReference>
<dbReference type="PATRIC" id="fig|270351.10.peg.4066"/>